<evidence type="ECO:0000256" key="7">
    <source>
        <dbReference type="SAM" id="Phobius"/>
    </source>
</evidence>
<evidence type="ECO:0000256" key="2">
    <source>
        <dbReference type="ARBA" id="ARBA00007590"/>
    </source>
</evidence>
<feature type="transmembrane region" description="Helical" evidence="7">
    <location>
        <begin position="20"/>
        <end position="37"/>
    </location>
</feature>
<evidence type="ECO:0000256" key="3">
    <source>
        <dbReference type="ARBA" id="ARBA00022692"/>
    </source>
</evidence>
<comment type="similarity">
    <text evidence="2">Belongs to the TMEM14 family.</text>
</comment>
<evidence type="ECO:0000313" key="9">
    <source>
        <dbReference type="EMBL" id="RMZ54107.1"/>
    </source>
</evidence>
<feature type="region of interest" description="Disordered" evidence="6">
    <location>
        <begin position="146"/>
        <end position="168"/>
    </location>
</feature>
<sequence>MTFFGRPRNPSDLPDDSPDLSLVMAFVTGVGGLSAYFSKRSIPGLVTGLGLGAVFAVGGYWVTTNQPEKHQAAHQMSLISSVLFAGAMGYRASANPYAGPGGNMLAALGIISSAYHLTKMLEWQAYEQQRIEAASRLLAQYQTGTVPHQDGEAGPIMPPRRPAPPGGF</sequence>
<feature type="transmembrane region" description="Helical" evidence="7">
    <location>
        <begin position="44"/>
        <end position="62"/>
    </location>
</feature>
<proteinExistence type="inferred from homology"/>
<dbReference type="EMBL" id="QOKY01000184">
    <property type="protein sequence ID" value="RMZ54107.1"/>
    <property type="molecule type" value="Genomic_DNA"/>
</dbReference>
<reference evidence="10" key="2">
    <citation type="journal article" date="2018" name="Algal Res.">
        <title>Characterization of plant carbon substrate utilization by Auxenochlorella protothecoides.</title>
        <authorList>
            <person name="Vogler B.W."/>
            <person name="Starkenburg S.R."/>
            <person name="Sudasinghe N."/>
            <person name="Schambach J.Y."/>
            <person name="Rollin J.A."/>
            <person name="Pattathil S."/>
            <person name="Barry A.N."/>
        </authorList>
    </citation>
    <scope>NUCLEOTIDE SEQUENCE [LARGE SCALE GENOMIC DNA]</scope>
    <source>
        <strain evidence="10">UTEX 25</strain>
    </source>
</reference>
<evidence type="ECO:0000256" key="6">
    <source>
        <dbReference type="SAM" id="MobiDB-lite"/>
    </source>
</evidence>
<dbReference type="GO" id="GO:0016020">
    <property type="term" value="C:membrane"/>
    <property type="evidence" value="ECO:0007669"/>
    <property type="project" value="UniProtKB-SubCell"/>
</dbReference>
<dbReference type="Pfam" id="PF03647">
    <property type="entry name" value="Tmemb_14"/>
    <property type="match status" value="1"/>
</dbReference>
<evidence type="ECO:0000313" key="10">
    <source>
        <dbReference type="Proteomes" id="UP000279271"/>
    </source>
</evidence>
<dbReference type="InterPro" id="IPR044890">
    <property type="entry name" value="TMEM14_sf"/>
</dbReference>
<dbReference type="EMBL" id="GDKF01001578">
    <property type="protein sequence ID" value="JAT77044.1"/>
    <property type="molecule type" value="Transcribed_RNA"/>
</dbReference>
<gene>
    <name evidence="9" type="ORF">APUTEX25_002684</name>
    <name evidence="8" type="ORF">g.13227</name>
</gene>
<evidence type="ECO:0000313" key="8">
    <source>
        <dbReference type="EMBL" id="JAT77044.1"/>
    </source>
</evidence>
<evidence type="ECO:0000256" key="1">
    <source>
        <dbReference type="ARBA" id="ARBA00004370"/>
    </source>
</evidence>
<organism evidence="8">
    <name type="scientific">Auxenochlorella protothecoides</name>
    <name type="common">Green microalga</name>
    <name type="synonym">Chlorella protothecoides</name>
    <dbReference type="NCBI Taxonomy" id="3075"/>
    <lineage>
        <taxon>Eukaryota</taxon>
        <taxon>Viridiplantae</taxon>
        <taxon>Chlorophyta</taxon>
        <taxon>core chlorophytes</taxon>
        <taxon>Trebouxiophyceae</taxon>
        <taxon>Chlorellales</taxon>
        <taxon>Chlorellaceae</taxon>
        <taxon>Auxenochlorella</taxon>
    </lineage>
</organism>
<reference evidence="9" key="3">
    <citation type="submission" date="2018-10" db="EMBL/GenBank/DDBJ databases">
        <authorList>
            <person name="Hovde B."/>
            <person name="Zhang X."/>
        </authorList>
    </citation>
    <scope>NUCLEOTIDE SEQUENCE [LARGE SCALE GENOMIC DNA]</scope>
    <source>
        <strain evidence="9">UTEX 25</strain>
    </source>
</reference>
<dbReference type="Proteomes" id="UP000279271">
    <property type="component" value="Unassembled WGS sequence"/>
</dbReference>
<dbReference type="AlphaFoldDB" id="A0A1D2ACW9"/>
<comment type="subcellular location">
    <subcellularLocation>
        <location evidence="1">Membrane</location>
    </subcellularLocation>
</comment>
<keyword evidence="5 7" id="KW-0472">Membrane</keyword>
<protein>
    <submittedName>
        <fullName evidence="8">Uncharacterized protein</fullName>
    </submittedName>
</protein>
<reference evidence="8" key="1">
    <citation type="submission" date="2015-08" db="EMBL/GenBank/DDBJ databases">
        <authorList>
            <person name="Babu N.S."/>
            <person name="Beckwith C.J."/>
            <person name="Beseler K.G."/>
            <person name="Brison A."/>
            <person name="Carone J.V."/>
            <person name="Caskin T.P."/>
            <person name="Diamond M."/>
            <person name="Durham M.E."/>
            <person name="Foxe J.M."/>
            <person name="Go M."/>
            <person name="Henderson B.A."/>
            <person name="Jones I.B."/>
            <person name="McGettigan J.A."/>
            <person name="Micheletti S.J."/>
            <person name="Nasrallah M.E."/>
            <person name="Ortiz D."/>
            <person name="Piller C.R."/>
            <person name="Privatt S.R."/>
            <person name="Schneider S.L."/>
            <person name="Sharp S."/>
            <person name="Smith T.C."/>
            <person name="Stanton J.D."/>
            <person name="Ullery H.E."/>
            <person name="Wilson R.J."/>
            <person name="Serrano M.G."/>
            <person name="Buck G."/>
            <person name="Lee V."/>
            <person name="Wang Y."/>
            <person name="Carvalho R."/>
            <person name="Voegtly L."/>
            <person name="Shi R."/>
            <person name="Duckworth R."/>
            <person name="Johnson A."/>
            <person name="Loviza R."/>
            <person name="Walstead R."/>
            <person name="Shah Z."/>
            <person name="Kiflezghi M."/>
            <person name="Wade K."/>
            <person name="Ball S.L."/>
            <person name="Bradley K.W."/>
            <person name="Asai D.J."/>
            <person name="Bowman C.A."/>
            <person name="Russell D.A."/>
            <person name="Pope W.H."/>
            <person name="Jacobs-Sera D."/>
            <person name="Hendrix R.W."/>
            <person name="Hatfull G.F."/>
        </authorList>
    </citation>
    <scope>NUCLEOTIDE SEQUENCE</scope>
</reference>
<reference evidence="9" key="4">
    <citation type="submission" date="2018-11" db="EMBL/GenBank/DDBJ databases">
        <title>Characterization of plant carbon substrate utilization by Auxenochlorella protothecoides.</title>
        <authorList>
            <person name="Vogler B.W."/>
            <person name="Starkenburg S.R."/>
            <person name="Sudasinghe N."/>
            <person name="Schambach J.Y."/>
            <person name="Rollin J.A."/>
            <person name="Pattathil S."/>
            <person name="Barry A.N."/>
        </authorList>
    </citation>
    <scope>NUCLEOTIDE SEQUENCE [LARGE SCALE GENOMIC DNA]</scope>
    <source>
        <strain evidence="9">UTEX 25</strain>
    </source>
</reference>
<accession>A0A1D2ACW9</accession>
<dbReference type="InterPro" id="IPR005349">
    <property type="entry name" value="TMEM14"/>
</dbReference>
<keyword evidence="3 7" id="KW-0812">Transmembrane</keyword>
<feature type="compositionally biased region" description="Pro residues" evidence="6">
    <location>
        <begin position="156"/>
        <end position="168"/>
    </location>
</feature>
<evidence type="ECO:0000256" key="4">
    <source>
        <dbReference type="ARBA" id="ARBA00022989"/>
    </source>
</evidence>
<name>A0A1D2ACW9_AUXPR</name>
<keyword evidence="4 7" id="KW-1133">Transmembrane helix</keyword>
<dbReference type="Gene3D" id="1.10.10.1740">
    <property type="entry name" value="Transmembrane protein 14-like"/>
    <property type="match status" value="1"/>
</dbReference>
<evidence type="ECO:0000256" key="5">
    <source>
        <dbReference type="ARBA" id="ARBA00023136"/>
    </source>
</evidence>